<dbReference type="AlphaFoldDB" id="A0A2L1GKQ8"/>
<feature type="chain" id="PRO_5014979490" description="Secreted protein" evidence="1">
    <location>
        <begin position="24"/>
        <end position="171"/>
    </location>
</feature>
<evidence type="ECO:0008006" key="4">
    <source>
        <dbReference type="Google" id="ProtNLM"/>
    </source>
</evidence>
<feature type="signal peptide" evidence="1">
    <location>
        <begin position="1"/>
        <end position="23"/>
    </location>
</feature>
<name>A0A2L1GKQ8_9BACT</name>
<evidence type="ECO:0000256" key="1">
    <source>
        <dbReference type="SAM" id="SignalP"/>
    </source>
</evidence>
<gene>
    <name evidence="2" type="ORF">CAY53_01040</name>
</gene>
<proteinExistence type="predicted"/>
<accession>A0A2L1GKQ8</accession>
<evidence type="ECO:0000313" key="3">
    <source>
        <dbReference type="Proteomes" id="UP000239867"/>
    </source>
</evidence>
<sequence>MIFKLMAAFGFALLLAQPGPAQARGRVMTETHFFPGTGHYTVEEQHYSFGAPIYSETFYPFVVQERFYSPDGSVVVHNKSRHWLPGRAYHRGRPMYRECFCTADPLYSDMELDDCCYGPHADRCFRPNPQYYGPRWHQFPRLHKHYPGEYRPLRYRQMPRGRSYQKFRSAR</sequence>
<keyword evidence="3" id="KW-1185">Reference proteome</keyword>
<dbReference type="EMBL" id="CP021255">
    <property type="protein sequence ID" value="AVD70238.1"/>
    <property type="molecule type" value="Genomic_DNA"/>
</dbReference>
<dbReference type="KEGG" id="deo:CAY53_01040"/>
<keyword evidence="1" id="KW-0732">Signal</keyword>
<evidence type="ECO:0000313" key="2">
    <source>
        <dbReference type="EMBL" id="AVD70238.1"/>
    </source>
</evidence>
<protein>
    <recommendedName>
        <fullName evidence="4">Secreted protein</fullName>
    </recommendedName>
</protein>
<organism evidence="2 3">
    <name type="scientific">Desulfobulbus oralis</name>
    <dbReference type="NCBI Taxonomy" id="1986146"/>
    <lineage>
        <taxon>Bacteria</taxon>
        <taxon>Pseudomonadati</taxon>
        <taxon>Thermodesulfobacteriota</taxon>
        <taxon>Desulfobulbia</taxon>
        <taxon>Desulfobulbales</taxon>
        <taxon>Desulfobulbaceae</taxon>
        <taxon>Desulfobulbus</taxon>
    </lineage>
</organism>
<dbReference type="Proteomes" id="UP000239867">
    <property type="component" value="Chromosome"/>
</dbReference>
<reference evidence="2 3" key="1">
    <citation type="journal article" date="2018" name="MBio">
        <title>Insights into the evolution of host association through the isolation and characterization of a novel human periodontal pathobiont, Desulfobulbus oralis.</title>
        <authorList>
            <person name="Cross K.L."/>
            <person name="Chirania P."/>
            <person name="Xiong W."/>
            <person name="Beall C.J."/>
            <person name="Elkins J.G."/>
            <person name="Giannone R.J."/>
            <person name="Griffen A.L."/>
            <person name="Guss A.M."/>
            <person name="Hettich R.L."/>
            <person name="Joshi S.S."/>
            <person name="Mokrzan E.M."/>
            <person name="Martin R.K."/>
            <person name="Zhulin I.B."/>
            <person name="Leys E.J."/>
            <person name="Podar M."/>
        </authorList>
    </citation>
    <scope>NUCLEOTIDE SEQUENCE [LARGE SCALE GENOMIC DNA]</scope>
    <source>
        <strain evidence="2 3">ORNL</strain>
    </source>
</reference>